<dbReference type="EMBL" id="KN847580">
    <property type="protein sequence ID" value="KIV99289.1"/>
    <property type="molecule type" value="Genomic_DNA"/>
</dbReference>
<keyword evidence="2" id="KW-0677">Repeat</keyword>
<evidence type="ECO:0000256" key="1">
    <source>
        <dbReference type="ARBA" id="ARBA00006192"/>
    </source>
</evidence>
<comment type="function">
    <text evidence="3">Regulates mitochondrial small subunit maturation by controlling 15S rRNA 5'-end processing. Localizes to the 5' precursor of the 15S rRNA in a position that is subsequently occupied by mS47 in the mature yeast mtSSU. Uses structure and sequence-specific RNA recognition, binding to a single-stranded region of the precursor and specifically recognizing bases -6 to -1. The exchange of Ccm1 for mS47 is coupled to the irreversible removal of precursor rRNA that is accompanied by conformational changes of the mitoribosomal proteins uS5m and mS26. These conformational changes signal completion of 5'-end rRNA processing through protection of the mature 5'-end of the 15S rRNA and stabilization of mS47. The removal of the 5' precursor together with the dissociation of Ccm1 may be catalyzed by the 5'-3' exoribonuclease Pet127. Involved in the specific removal of group I introns in mitochondrial encoded transcripts.</text>
</comment>
<dbReference type="InParanoid" id="A0A0D1ZYX8"/>
<dbReference type="Pfam" id="PF01535">
    <property type="entry name" value="PPR"/>
    <property type="match status" value="1"/>
</dbReference>
<dbReference type="Gene3D" id="1.25.40.10">
    <property type="entry name" value="Tetratricopeptide repeat domain"/>
    <property type="match status" value="2"/>
</dbReference>
<dbReference type="InterPro" id="IPR002885">
    <property type="entry name" value="PPR_rpt"/>
</dbReference>
<organism evidence="5 6">
    <name type="scientific">Verruconis gallopava</name>
    <dbReference type="NCBI Taxonomy" id="253628"/>
    <lineage>
        <taxon>Eukaryota</taxon>
        <taxon>Fungi</taxon>
        <taxon>Dikarya</taxon>
        <taxon>Ascomycota</taxon>
        <taxon>Pezizomycotina</taxon>
        <taxon>Dothideomycetes</taxon>
        <taxon>Pleosporomycetidae</taxon>
        <taxon>Venturiales</taxon>
        <taxon>Sympoventuriaceae</taxon>
        <taxon>Verruconis</taxon>
    </lineage>
</organism>
<gene>
    <name evidence="5" type="ORF">PV09_09057</name>
</gene>
<dbReference type="VEuPathDB" id="FungiDB:PV09_09057"/>
<keyword evidence="6" id="KW-1185">Reference proteome</keyword>
<evidence type="ECO:0008006" key="7">
    <source>
        <dbReference type="Google" id="ProtNLM"/>
    </source>
</evidence>
<evidence type="ECO:0000256" key="3">
    <source>
        <dbReference type="ARBA" id="ARBA00044493"/>
    </source>
</evidence>
<evidence type="ECO:0000256" key="4">
    <source>
        <dbReference type="ARBA" id="ARBA00044511"/>
    </source>
</evidence>
<dbReference type="PANTHER" id="PTHR47447:SF17">
    <property type="entry name" value="OS12G0638900 PROTEIN"/>
    <property type="match status" value="1"/>
</dbReference>
<dbReference type="RefSeq" id="XP_016209159.1">
    <property type="nucleotide sequence ID" value="XM_016363048.1"/>
</dbReference>
<dbReference type="GeneID" id="27317030"/>
<dbReference type="Proteomes" id="UP000053259">
    <property type="component" value="Unassembled WGS sequence"/>
</dbReference>
<name>A0A0D1ZYX8_9PEZI</name>
<evidence type="ECO:0000313" key="6">
    <source>
        <dbReference type="Proteomes" id="UP000053259"/>
    </source>
</evidence>
<dbReference type="HOGENOM" id="CLU_012630_1_1_1"/>
<comment type="subunit">
    <text evidence="4">Binds to mitochondrial small subunit 15S rRNA.</text>
</comment>
<accession>A0A0D1ZYX8</accession>
<proteinExistence type="inferred from homology"/>
<sequence>MSFLRTFERASSCGNTYEIASFSLSAFLCPILYDRIRPKTTKQHERQRTEALFRTLPPAVELETCFIAALVRASSCHGHYKGRYRPQNPLSQYSGACRPRELLSNTAFQCQRRNYTKTARCARNSSFSASIGKEDLHALVDIYGARREEHEHQVDTPIDPVPVRVKSSEQPFEDADVVESHYLINPEPSSEASRILADLSSLLEDPDTPHEVIYALYRQLPGSRICYLSVDLRKRLLKFLSQVPAFRFKIKYADNFLSILHDMRAENIPVDLALWSTAIRFLGLSEGPHQAVRMWREMENHYGLRANNYIFSILFDLAAKHNSFALAEMIEKEARERNVKLDRISRMSRIFYYGILGDGLNVRRAYAQLVEAGEIVDTAVLTNVISALIDAGEYPAAVETFERMKHLHATKKGATHAPNLWRERRELRILLTKAGHHYRRRPEERQKFQDLAPINPDWRTYRVFLRYHALVTGEWQEIERLLSEMRRAKISLNSEIYAVIFSGFAKHGGIQLAAWTRHNLESLWQEFKKANTEDPVENSLNSHLVSMIMAAFRHCADRTRARSVWETILERWRPPRRLDLRIRQLLKK</sequence>
<dbReference type="InterPro" id="IPR011990">
    <property type="entry name" value="TPR-like_helical_dom_sf"/>
</dbReference>
<evidence type="ECO:0000313" key="5">
    <source>
        <dbReference type="EMBL" id="KIV99289.1"/>
    </source>
</evidence>
<dbReference type="STRING" id="253628.A0A0D1ZYX8"/>
<reference evidence="5 6" key="1">
    <citation type="submission" date="2015-01" db="EMBL/GenBank/DDBJ databases">
        <title>The Genome Sequence of Ochroconis gallopava CBS43764.</title>
        <authorList>
            <consortium name="The Broad Institute Genomics Platform"/>
            <person name="Cuomo C."/>
            <person name="de Hoog S."/>
            <person name="Gorbushina A."/>
            <person name="Stielow B."/>
            <person name="Teixiera M."/>
            <person name="Abouelleil A."/>
            <person name="Chapman S.B."/>
            <person name="Priest M."/>
            <person name="Young S.K."/>
            <person name="Wortman J."/>
            <person name="Nusbaum C."/>
            <person name="Birren B."/>
        </authorList>
    </citation>
    <scope>NUCLEOTIDE SEQUENCE [LARGE SCALE GENOMIC DNA]</scope>
    <source>
        <strain evidence="5 6">CBS 43764</strain>
    </source>
</reference>
<evidence type="ECO:0000256" key="2">
    <source>
        <dbReference type="ARBA" id="ARBA00022737"/>
    </source>
</evidence>
<dbReference type="OrthoDB" id="1908178at2759"/>
<dbReference type="AlphaFoldDB" id="A0A0D1ZYX8"/>
<comment type="similarity">
    <text evidence="1">Belongs to the CCM1 family.</text>
</comment>
<dbReference type="PANTHER" id="PTHR47447">
    <property type="entry name" value="OS03G0856100 PROTEIN"/>
    <property type="match status" value="1"/>
</dbReference>
<protein>
    <recommendedName>
        <fullName evidence="7">Pentatricopeptide repeat domain-containing protein</fullName>
    </recommendedName>
</protein>